<accession>A0A505DPI9</accession>
<sequence>MGRCAPRAVWSDQLDQTALSPHADDHAPRSEKGRDMRASTSPGRTPRRRIAALALAASVSLIAACGTGGSGSTSSDGTQTINVALTGLGEEGKATNAAIKAFEKANPKIKVKVQVLSTDATQYQQQIQQRLVAGSGAPDVFKLDGIYGAAFAKSGWLLDLSKVKADTSKFLPTSLTAGQYEGKTYAVPWFANTEGLFYRTDLVKTPPTTPDELVTAAQEAMKKDSKLKYGLAFEGAKYEGVITAFMALAGGFGGKLDPENLDTPQNQQALQFMDDLIRKYKIAPSAVTGWKEGEVQQAFSSGQAAFAINWPFVFSTTKGTPTEGKVGFVPFAGKGGTLGTEMLAINSKSTHSAAAWKLIQYLTSKDVQIDRALKAGNPPSVSAAYSPELFKEAPYYREVEKVAKVAVQRPVSPNYPKVSVELQTMLSSVVSNLTAPDKALSDAAPKVRDAAHG</sequence>
<evidence type="ECO:0000256" key="2">
    <source>
        <dbReference type="ARBA" id="ARBA00022448"/>
    </source>
</evidence>
<name>A0A505DPI9_9ACTN</name>
<keyword evidence="6" id="KW-1185">Reference proteome</keyword>
<dbReference type="SUPFAM" id="SSF53850">
    <property type="entry name" value="Periplasmic binding protein-like II"/>
    <property type="match status" value="1"/>
</dbReference>
<gene>
    <name evidence="5" type="ORF">FGD71_005460</name>
</gene>
<comment type="caution">
    <text evidence="5">The sequence shown here is derived from an EMBL/GenBank/DDBJ whole genome shotgun (WGS) entry which is preliminary data.</text>
</comment>
<dbReference type="Pfam" id="PF01547">
    <property type="entry name" value="SBP_bac_1"/>
    <property type="match status" value="1"/>
</dbReference>
<dbReference type="InterPro" id="IPR006059">
    <property type="entry name" value="SBP"/>
</dbReference>
<dbReference type="Gene3D" id="3.40.190.10">
    <property type="entry name" value="Periplasmic binding protein-like II"/>
    <property type="match status" value="2"/>
</dbReference>
<dbReference type="GO" id="GO:1901982">
    <property type="term" value="F:maltose binding"/>
    <property type="evidence" value="ECO:0007669"/>
    <property type="project" value="TreeGrafter"/>
</dbReference>
<feature type="region of interest" description="Disordered" evidence="4">
    <location>
        <begin position="1"/>
        <end position="47"/>
    </location>
</feature>
<dbReference type="PANTHER" id="PTHR30061:SF50">
    <property type="entry name" value="MALTOSE_MALTODEXTRIN-BINDING PERIPLASMIC PROTEIN"/>
    <property type="match status" value="1"/>
</dbReference>
<feature type="compositionally biased region" description="Basic and acidic residues" evidence="4">
    <location>
        <begin position="22"/>
        <end position="37"/>
    </location>
</feature>
<protein>
    <submittedName>
        <fullName evidence="5">ABC transporter substrate-binding protein</fullName>
    </submittedName>
</protein>
<evidence type="ECO:0000313" key="5">
    <source>
        <dbReference type="EMBL" id="TPQ23143.1"/>
    </source>
</evidence>
<dbReference type="GO" id="GO:0015768">
    <property type="term" value="P:maltose transport"/>
    <property type="evidence" value="ECO:0007669"/>
    <property type="project" value="TreeGrafter"/>
</dbReference>
<organism evidence="5 6">
    <name type="scientific">Streptomyces sporangiiformans</name>
    <dbReference type="NCBI Taxonomy" id="2315329"/>
    <lineage>
        <taxon>Bacteria</taxon>
        <taxon>Bacillati</taxon>
        <taxon>Actinomycetota</taxon>
        <taxon>Actinomycetes</taxon>
        <taxon>Kitasatosporales</taxon>
        <taxon>Streptomycetaceae</taxon>
        <taxon>Streptomyces</taxon>
    </lineage>
</organism>
<dbReference type="CDD" id="cd14750">
    <property type="entry name" value="PBP2_TMBP"/>
    <property type="match status" value="1"/>
</dbReference>
<keyword evidence="3" id="KW-0732">Signal</keyword>
<dbReference type="Proteomes" id="UP000317378">
    <property type="component" value="Unassembled WGS sequence"/>
</dbReference>
<dbReference type="GO" id="GO:0055052">
    <property type="term" value="C:ATP-binding cassette (ABC) transporter complex, substrate-binding subunit-containing"/>
    <property type="evidence" value="ECO:0007669"/>
    <property type="project" value="TreeGrafter"/>
</dbReference>
<dbReference type="PANTHER" id="PTHR30061">
    <property type="entry name" value="MALTOSE-BINDING PERIPLASMIC PROTEIN"/>
    <property type="match status" value="1"/>
</dbReference>
<evidence type="ECO:0000256" key="3">
    <source>
        <dbReference type="ARBA" id="ARBA00022729"/>
    </source>
</evidence>
<evidence type="ECO:0000313" key="6">
    <source>
        <dbReference type="Proteomes" id="UP000317378"/>
    </source>
</evidence>
<proteinExistence type="inferred from homology"/>
<evidence type="ECO:0000256" key="1">
    <source>
        <dbReference type="ARBA" id="ARBA00008520"/>
    </source>
</evidence>
<dbReference type="OrthoDB" id="9780991at2"/>
<comment type="similarity">
    <text evidence="1">Belongs to the bacterial solute-binding protein 1 family.</text>
</comment>
<evidence type="ECO:0000256" key="4">
    <source>
        <dbReference type="SAM" id="MobiDB-lite"/>
    </source>
</evidence>
<dbReference type="AlphaFoldDB" id="A0A505DPI9"/>
<dbReference type="EMBL" id="VCHX02000061">
    <property type="protein sequence ID" value="TPQ23143.1"/>
    <property type="molecule type" value="Genomic_DNA"/>
</dbReference>
<keyword evidence="2" id="KW-0813">Transport</keyword>
<dbReference type="GO" id="GO:0042956">
    <property type="term" value="P:maltodextrin transmembrane transport"/>
    <property type="evidence" value="ECO:0007669"/>
    <property type="project" value="TreeGrafter"/>
</dbReference>
<reference evidence="5 6" key="1">
    <citation type="submission" date="2019-06" db="EMBL/GenBank/DDBJ databases">
        <title>Streptomyces sporangiiformans sp. nov., a novel actinomycete isolated from soil in Mount Song.</title>
        <authorList>
            <person name="Han L."/>
        </authorList>
    </citation>
    <scope>NUCLEOTIDE SEQUENCE [LARGE SCALE GENOMIC DNA]</scope>
    <source>
        <strain evidence="5 6">NEAU-SSA 1</strain>
    </source>
</reference>